<dbReference type="VEuPathDB" id="TriTrypDB:LMJFC_350032900"/>
<accession>E9AF70</accession>
<feature type="compositionally biased region" description="Basic and acidic residues" evidence="1">
    <location>
        <begin position="135"/>
        <end position="147"/>
    </location>
</feature>
<dbReference type="GeneID" id="12982541"/>
<gene>
    <name evidence="2" type="ORF">LMJF_35_2470</name>
</gene>
<evidence type="ECO:0008006" key="4">
    <source>
        <dbReference type="Google" id="ProtNLM"/>
    </source>
</evidence>
<feature type="compositionally biased region" description="Basic residues" evidence="1">
    <location>
        <begin position="181"/>
        <end position="190"/>
    </location>
</feature>
<proteinExistence type="predicted"/>
<dbReference type="VEuPathDB" id="TriTrypDB:LmjF.35.2470"/>
<dbReference type="Proteomes" id="UP000000542">
    <property type="component" value="Chromosome 35"/>
</dbReference>
<dbReference type="OMA" id="QFQVSKK"/>
<sequence>MKVRAIFLNFSVQLTPPSRLVILRNQSVFFSALLLNCPPLLPLPTEASPCYAVSESQPYARKQSCIITAARSAPSVDHIQVVLCRPHNSLLVCPSSHARSSTAVMATEDELRELLPKMRFNKEFKKKQKYQYKKRVEAREKEREIVTGKRRPASEQIQSASDGAKTKTTAAKKSGGAGRAGTKRKPKTRVPKLKVANVETGKETLTKKKARELVQENRKKKACAKKEPKLTAKSTRAGAATAAVVSSETLEGKQSKARVTKDELPATAAQAASSVEPTQTLTQAERDRELLARAIRGDDLLGSDAAAGVADDAAFIRQDPSLYPDHAFLDDYAEKKHAEAVSADELLQNAHHFFKKLSKQERALNKVAKEHINHLRAVNRRGGDKQGFRYVVPKNVKQVVRELLSAQKARDGDEDPETLVDTEQLVSTFGGDGVAETSEKPVRRSRRRRLRTYSDFYQFQVSRRWTRNAENFLKRSRSNKLLFEAKKHQRTIKHF</sequence>
<dbReference type="VEuPathDB" id="TriTrypDB:LMJSD75_350030900"/>
<feature type="region of interest" description="Disordered" evidence="1">
    <location>
        <begin position="135"/>
        <end position="190"/>
    </location>
</feature>
<feature type="region of interest" description="Disordered" evidence="1">
    <location>
        <begin position="215"/>
        <end position="235"/>
    </location>
</feature>
<reference evidence="2 3" key="1">
    <citation type="journal article" date="2005" name="Science">
        <title>The genome of the kinetoplastid parasite, Leishmania major.</title>
        <authorList>
            <person name="Ivens A.C."/>
            <person name="Peacock C.S."/>
            <person name="Worthey E.A."/>
            <person name="Murphy L."/>
            <person name="Aggarwal G."/>
            <person name="Berriman M."/>
            <person name="Sisk E."/>
            <person name="Rajandream M.A."/>
            <person name="Adlem E."/>
            <person name="Aert R."/>
            <person name="Anupama A."/>
            <person name="Apostolou Z."/>
            <person name="Attipoe P."/>
            <person name="Bason N."/>
            <person name="Bauser C."/>
            <person name="Beck A."/>
            <person name="Beverley S.M."/>
            <person name="Bianchettin G."/>
            <person name="Borzym K."/>
            <person name="Bothe G."/>
            <person name="Bruschi C.V."/>
            <person name="Collins M."/>
            <person name="Cadag E."/>
            <person name="Ciarloni L."/>
            <person name="Clayton C."/>
            <person name="Coulson R.M."/>
            <person name="Cronin A."/>
            <person name="Cruz A.K."/>
            <person name="Davies R.M."/>
            <person name="De Gaudenzi J."/>
            <person name="Dobson D.E."/>
            <person name="Duesterhoeft A."/>
            <person name="Fazelina G."/>
            <person name="Fosker N."/>
            <person name="Frasch A.C."/>
            <person name="Fraser A."/>
            <person name="Fuchs M."/>
            <person name="Gabel C."/>
            <person name="Goble A."/>
            <person name="Goffeau A."/>
            <person name="Harris D."/>
            <person name="Hertz-Fowler C."/>
            <person name="Hilbert H."/>
            <person name="Horn D."/>
            <person name="Huang Y."/>
            <person name="Klages S."/>
            <person name="Knights A."/>
            <person name="Kube M."/>
            <person name="Larke N."/>
            <person name="Litvin L."/>
            <person name="Lord A."/>
            <person name="Louie T."/>
            <person name="Marra M."/>
            <person name="Masuy D."/>
            <person name="Matthews K."/>
            <person name="Michaeli S."/>
            <person name="Mottram J.C."/>
            <person name="Muller-Auer S."/>
            <person name="Munden H."/>
            <person name="Nelson S."/>
            <person name="Norbertczak H."/>
            <person name="Oliver K."/>
            <person name="O'neil S."/>
            <person name="Pentony M."/>
            <person name="Pohl T.M."/>
            <person name="Price C."/>
            <person name="Purnelle B."/>
            <person name="Quail M.A."/>
            <person name="Rabbinowitsch E."/>
            <person name="Reinhardt R."/>
            <person name="Rieger M."/>
            <person name="Rinta J."/>
            <person name="Robben J."/>
            <person name="Robertson L."/>
            <person name="Ruiz J.C."/>
            <person name="Rutter S."/>
            <person name="Saunders D."/>
            <person name="Schafer M."/>
            <person name="Schein J."/>
            <person name="Schwartz D.C."/>
            <person name="Seeger K."/>
            <person name="Seyler A."/>
            <person name="Sharp S."/>
            <person name="Shin H."/>
            <person name="Sivam D."/>
            <person name="Squares R."/>
            <person name="Squares S."/>
            <person name="Tosato V."/>
            <person name="Vogt C."/>
            <person name="Volckaert G."/>
            <person name="Wambutt R."/>
            <person name="Warren T."/>
            <person name="Wedler H."/>
            <person name="Woodward J."/>
            <person name="Zhou S."/>
            <person name="Zimmermann W."/>
            <person name="Smith D.F."/>
            <person name="Blackwell J.M."/>
            <person name="Stuart K.D."/>
            <person name="Barrell B."/>
            <person name="Myler P.J."/>
        </authorList>
    </citation>
    <scope>NUCLEOTIDE SEQUENCE [LARGE SCALE GENOMIC DNA]</scope>
    <source>
        <strain evidence="3">MHOM/IL/81/Friedlin</strain>
    </source>
</reference>
<dbReference type="VEuPathDB" id="TriTrypDB:LMJLV39_350031400"/>
<evidence type="ECO:0000256" key="1">
    <source>
        <dbReference type="SAM" id="MobiDB-lite"/>
    </source>
</evidence>
<dbReference type="EMBL" id="FR796431">
    <property type="protein sequence ID" value="CBZ12874.1"/>
    <property type="molecule type" value="Genomic_DNA"/>
</dbReference>
<dbReference type="AlphaFoldDB" id="E9AF70"/>
<name>E9AF70_LEIMA</name>
<dbReference type="InParanoid" id="E9AF70"/>
<evidence type="ECO:0000313" key="2">
    <source>
        <dbReference type="EMBL" id="CBZ12874.1"/>
    </source>
</evidence>
<protein>
    <recommendedName>
        <fullName evidence="4">Ribosomal RNA-processing protein 7 C-terminal domain-containing protein</fullName>
    </recommendedName>
</protein>
<keyword evidence="3" id="KW-1185">Reference proteome</keyword>
<organism evidence="2 3">
    <name type="scientific">Leishmania major</name>
    <dbReference type="NCBI Taxonomy" id="5664"/>
    <lineage>
        <taxon>Eukaryota</taxon>
        <taxon>Discoba</taxon>
        <taxon>Euglenozoa</taxon>
        <taxon>Kinetoplastea</taxon>
        <taxon>Metakinetoplastina</taxon>
        <taxon>Trypanosomatida</taxon>
        <taxon>Trypanosomatidae</taxon>
        <taxon>Leishmaniinae</taxon>
        <taxon>Leishmania</taxon>
    </lineage>
</organism>
<dbReference type="eggNOG" id="ENOG502RZ96">
    <property type="taxonomic scope" value="Eukaryota"/>
</dbReference>
<dbReference type="RefSeq" id="XP_003722640.1">
    <property type="nucleotide sequence ID" value="XM_003722592.1"/>
</dbReference>
<dbReference type="HOGENOM" id="CLU_551497_0_0_1"/>
<evidence type="ECO:0000313" key="3">
    <source>
        <dbReference type="Proteomes" id="UP000000542"/>
    </source>
</evidence>
<reference evidence="2 3" key="2">
    <citation type="journal article" date="2011" name="Genome Res.">
        <title>Chromosome and gene copy number variation allow major structural change between species and strains of Leishmania.</title>
        <authorList>
            <person name="Rogers M.B."/>
            <person name="Hilley J.D."/>
            <person name="Dickens N.J."/>
            <person name="Wilkes J."/>
            <person name="Bates P.A."/>
            <person name="Depledge D.P."/>
            <person name="Harris D."/>
            <person name="Her Y."/>
            <person name="Herzyk P."/>
            <person name="Imamura H."/>
            <person name="Otto T.D."/>
            <person name="Sanders M."/>
            <person name="Seeger K."/>
            <person name="Dujardin J.C."/>
            <person name="Berriman M."/>
            <person name="Smith D.F."/>
            <person name="Hertz-Fowler C."/>
            <person name="Mottram J.C."/>
        </authorList>
    </citation>
    <scope>NUCLEOTIDE SEQUENCE [LARGE SCALE GENOMIC DNA]</scope>
    <source>
        <strain evidence="3">MHOM/IL/81/Friedlin</strain>
    </source>
</reference>
<dbReference type="KEGG" id="lma:LMJF_35_2470"/>